<sequence>MPLTLEDIARLSGVSRSTVSRVINDDIKVKDDTRQKVQRVLNSYNFQPNLAARWLASGRTNVIGVVIPAGVSTIFTDPYFPQLLQGVSAICNTRDYSVMLWLAEPEYERRMVTRILHNGLVDGVVVASIPMNDPIVNSLVESKMPFVLIGRHPTMDVNSLDVDNVQSGRKATLHLVRLGYKRIATITGPQRQVAGYDRYQGYLKALQDSNYPIRPELIMEGDFTEENGYSSMQRLLKFKPDAVFVASDSMAYGAVRAIREAGLRVPEDVAVVGFDDIPNSAE</sequence>
<dbReference type="PROSITE" id="PS51063">
    <property type="entry name" value="HTH_CRP_2"/>
    <property type="match status" value="1"/>
</dbReference>
<organism evidence="7">
    <name type="scientific">bioreactor metagenome</name>
    <dbReference type="NCBI Taxonomy" id="1076179"/>
    <lineage>
        <taxon>unclassified sequences</taxon>
        <taxon>metagenomes</taxon>
        <taxon>ecological metagenomes</taxon>
    </lineage>
</organism>
<dbReference type="Pfam" id="PF13377">
    <property type="entry name" value="Peripla_BP_3"/>
    <property type="match status" value="1"/>
</dbReference>
<feature type="domain" description="HTH crp-type" evidence="6">
    <location>
        <begin position="1"/>
        <end position="44"/>
    </location>
</feature>
<dbReference type="InterPro" id="IPR001387">
    <property type="entry name" value="Cro/C1-type_HTH"/>
</dbReference>
<dbReference type="InterPro" id="IPR000843">
    <property type="entry name" value="HTH_LacI"/>
</dbReference>
<dbReference type="PROSITE" id="PS50932">
    <property type="entry name" value="HTH_LACI_2"/>
    <property type="match status" value="1"/>
</dbReference>
<evidence type="ECO:0000259" key="4">
    <source>
        <dbReference type="PROSITE" id="PS50932"/>
    </source>
</evidence>
<dbReference type="SUPFAM" id="SSF47413">
    <property type="entry name" value="lambda repressor-like DNA-binding domains"/>
    <property type="match status" value="1"/>
</dbReference>
<evidence type="ECO:0000313" key="7">
    <source>
        <dbReference type="EMBL" id="MPM56808.1"/>
    </source>
</evidence>
<dbReference type="PRINTS" id="PR00036">
    <property type="entry name" value="HTHLACI"/>
</dbReference>
<dbReference type="PANTHER" id="PTHR30146:SF109">
    <property type="entry name" value="HTH-TYPE TRANSCRIPTIONAL REGULATOR GALS"/>
    <property type="match status" value="1"/>
</dbReference>
<evidence type="ECO:0000256" key="3">
    <source>
        <dbReference type="ARBA" id="ARBA00023163"/>
    </source>
</evidence>
<dbReference type="PANTHER" id="PTHR30146">
    <property type="entry name" value="LACI-RELATED TRANSCRIPTIONAL REPRESSOR"/>
    <property type="match status" value="1"/>
</dbReference>
<feature type="domain" description="HTH lacI-type" evidence="4">
    <location>
        <begin position="3"/>
        <end position="57"/>
    </location>
</feature>
<keyword evidence="1" id="KW-0805">Transcription regulation</keyword>
<dbReference type="CDD" id="cd06267">
    <property type="entry name" value="PBP1_LacI_sugar_binding-like"/>
    <property type="match status" value="1"/>
</dbReference>
<dbReference type="InterPro" id="IPR012318">
    <property type="entry name" value="HTH_CRP"/>
</dbReference>
<dbReference type="GO" id="GO:0003700">
    <property type="term" value="F:DNA-binding transcription factor activity"/>
    <property type="evidence" value="ECO:0007669"/>
    <property type="project" value="TreeGrafter"/>
</dbReference>
<dbReference type="AlphaFoldDB" id="A0A645AVM0"/>
<dbReference type="PROSITE" id="PS50943">
    <property type="entry name" value="HTH_CROC1"/>
    <property type="match status" value="1"/>
</dbReference>
<dbReference type="Pfam" id="PF00356">
    <property type="entry name" value="LacI"/>
    <property type="match status" value="1"/>
</dbReference>
<evidence type="ECO:0000256" key="1">
    <source>
        <dbReference type="ARBA" id="ARBA00023015"/>
    </source>
</evidence>
<dbReference type="SMART" id="SM00354">
    <property type="entry name" value="HTH_LACI"/>
    <property type="match status" value="1"/>
</dbReference>
<evidence type="ECO:0000259" key="5">
    <source>
        <dbReference type="PROSITE" id="PS50943"/>
    </source>
</evidence>
<dbReference type="GO" id="GO:0000976">
    <property type="term" value="F:transcription cis-regulatory region binding"/>
    <property type="evidence" value="ECO:0007669"/>
    <property type="project" value="TreeGrafter"/>
</dbReference>
<dbReference type="InterPro" id="IPR028082">
    <property type="entry name" value="Peripla_BP_I"/>
</dbReference>
<dbReference type="InterPro" id="IPR010982">
    <property type="entry name" value="Lambda_DNA-bd_dom_sf"/>
</dbReference>
<reference evidence="7" key="1">
    <citation type="submission" date="2019-08" db="EMBL/GenBank/DDBJ databases">
        <authorList>
            <person name="Kucharzyk K."/>
            <person name="Murdoch R.W."/>
            <person name="Higgins S."/>
            <person name="Loffler F."/>
        </authorList>
    </citation>
    <scope>NUCLEOTIDE SEQUENCE</scope>
</reference>
<feature type="domain" description="HTH cro/C1-type" evidence="5">
    <location>
        <begin position="3"/>
        <end position="47"/>
    </location>
</feature>
<dbReference type="SUPFAM" id="SSF53822">
    <property type="entry name" value="Periplasmic binding protein-like I"/>
    <property type="match status" value="1"/>
</dbReference>
<evidence type="ECO:0000259" key="6">
    <source>
        <dbReference type="PROSITE" id="PS51063"/>
    </source>
</evidence>
<comment type="caution">
    <text evidence="7">The sequence shown here is derived from an EMBL/GenBank/DDBJ whole genome shotgun (WGS) entry which is preliminary data.</text>
</comment>
<dbReference type="InterPro" id="IPR046335">
    <property type="entry name" value="LacI/GalR-like_sensor"/>
</dbReference>
<dbReference type="EMBL" id="VSSQ01015940">
    <property type="protein sequence ID" value="MPM56808.1"/>
    <property type="molecule type" value="Genomic_DNA"/>
</dbReference>
<proteinExistence type="predicted"/>
<gene>
    <name evidence="7" type="primary">malR_6</name>
    <name evidence="7" type="ORF">SDC9_103623</name>
</gene>
<dbReference type="PROSITE" id="PS00356">
    <property type="entry name" value="HTH_LACI_1"/>
    <property type="match status" value="1"/>
</dbReference>
<name>A0A645AVM0_9ZZZZ</name>
<accession>A0A645AVM0</accession>
<dbReference type="Gene3D" id="1.10.260.40">
    <property type="entry name" value="lambda repressor-like DNA-binding domains"/>
    <property type="match status" value="1"/>
</dbReference>
<dbReference type="CDD" id="cd01392">
    <property type="entry name" value="HTH_LacI"/>
    <property type="match status" value="1"/>
</dbReference>
<protein>
    <submittedName>
        <fullName evidence="7">HTH-type transcriptional regulator MalR</fullName>
    </submittedName>
</protein>
<evidence type="ECO:0000256" key="2">
    <source>
        <dbReference type="ARBA" id="ARBA00023125"/>
    </source>
</evidence>
<keyword evidence="2" id="KW-0238">DNA-binding</keyword>
<dbReference type="Gene3D" id="3.40.50.2300">
    <property type="match status" value="2"/>
</dbReference>
<keyword evidence="3" id="KW-0804">Transcription</keyword>